<feature type="compositionally biased region" description="Acidic residues" evidence="1">
    <location>
        <begin position="55"/>
        <end position="70"/>
    </location>
</feature>
<dbReference type="Proteomes" id="UP000823891">
    <property type="component" value="Unassembled WGS sequence"/>
</dbReference>
<feature type="region of interest" description="Disordered" evidence="1">
    <location>
        <begin position="53"/>
        <end position="73"/>
    </location>
</feature>
<protein>
    <submittedName>
        <fullName evidence="2">Uncharacterized protein</fullName>
    </submittedName>
</protein>
<organism evidence="2 3">
    <name type="scientific">Candidatus Eisenbergiella merdavium</name>
    <dbReference type="NCBI Taxonomy" id="2838551"/>
    <lineage>
        <taxon>Bacteria</taxon>
        <taxon>Bacillati</taxon>
        <taxon>Bacillota</taxon>
        <taxon>Clostridia</taxon>
        <taxon>Lachnospirales</taxon>
        <taxon>Lachnospiraceae</taxon>
        <taxon>Eisenbergiella</taxon>
    </lineage>
</organism>
<comment type="caution">
    <text evidence="2">The sequence shown here is derived from an EMBL/GenBank/DDBJ whole genome shotgun (WGS) entry which is preliminary data.</text>
</comment>
<reference evidence="2" key="2">
    <citation type="submission" date="2021-04" db="EMBL/GenBank/DDBJ databases">
        <authorList>
            <person name="Gilroy R."/>
        </authorList>
    </citation>
    <scope>NUCLEOTIDE SEQUENCE</scope>
    <source>
        <strain evidence="2">USAMLcec2-132</strain>
    </source>
</reference>
<proteinExistence type="predicted"/>
<name>A0A9D2SNV2_9FIRM</name>
<evidence type="ECO:0000256" key="1">
    <source>
        <dbReference type="SAM" id="MobiDB-lite"/>
    </source>
</evidence>
<reference evidence="2" key="1">
    <citation type="journal article" date="2021" name="PeerJ">
        <title>Extensive microbial diversity within the chicken gut microbiome revealed by metagenomics and culture.</title>
        <authorList>
            <person name="Gilroy R."/>
            <person name="Ravi A."/>
            <person name="Getino M."/>
            <person name="Pursley I."/>
            <person name="Horton D.L."/>
            <person name="Alikhan N.F."/>
            <person name="Baker D."/>
            <person name="Gharbi K."/>
            <person name="Hall N."/>
            <person name="Watson M."/>
            <person name="Adriaenssens E.M."/>
            <person name="Foster-Nyarko E."/>
            <person name="Jarju S."/>
            <person name="Secka A."/>
            <person name="Antonio M."/>
            <person name="Oren A."/>
            <person name="Chaudhuri R.R."/>
            <person name="La Ragione R."/>
            <person name="Hildebrand F."/>
            <person name="Pallen M.J."/>
        </authorList>
    </citation>
    <scope>NUCLEOTIDE SEQUENCE</scope>
    <source>
        <strain evidence="2">USAMLcec2-132</strain>
    </source>
</reference>
<sequence length="186" mass="20375">MKYVELAETAAVGRALSDAGFGLQFADLEGETDPEVVDTPVDAAQFLSGMKEGMETADEPDPDQEAEDDNLPGQYDISSYIPIPDERDADRSGSVGQIKMRASEQKNVQKELRKDMPVEEIYARLDQKAAENVVIGIRFGQGKTLGQMAQENPKALEWYATQYGGPDNLLRAASMFLLDKALKNVG</sequence>
<evidence type="ECO:0000313" key="3">
    <source>
        <dbReference type="Proteomes" id="UP000823891"/>
    </source>
</evidence>
<accession>A0A9D2SNV2</accession>
<gene>
    <name evidence="2" type="ORF">H9761_06040</name>
</gene>
<dbReference type="EMBL" id="DWWS01000021">
    <property type="protein sequence ID" value="HJC23249.1"/>
    <property type="molecule type" value="Genomic_DNA"/>
</dbReference>
<dbReference type="AlphaFoldDB" id="A0A9D2SNV2"/>
<evidence type="ECO:0000313" key="2">
    <source>
        <dbReference type="EMBL" id="HJC23249.1"/>
    </source>
</evidence>